<evidence type="ECO:0000256" key="4">
    <source>
        <dbReference type="ARBA" id="ARBA00022741"/>
    </source>
</evidence>
<dbReference type="CDD" id="cd03695">
    <property type="entry name" value="CysN_NodQ_II"/>
    <property type="match status" value="1"/>
</dbReference>
<evidence type="ECO:0000256" key="6">
    <source>
        <dbReference type="ARBA" id="ARBA00023134"/>
    </source>
</evidence>
<dbReference type="InterPro" id="IPR050100">
    <property type="entry name" value="TRAFAC_GTPase_members"/>
</dbReference>
<sequence length="443" mass="48539">MNAVTSNELNHAADQSGQASLLRFITAGSVDDGKSTLIGRLLFDSKGIFADQLAAVSRSKHKRTVGDTIDLSLLTDGLEAEREQGITIDVAYRYFATPKRKFIIADTPGHEQYTRNMVTGASTADAVIILVDVSKVKLGDDGSVELLTQTKRHSTIARLLQIEHVIVAVNKMDLVNYDQRVYDRIVGAYTEFARSLGLKDITAIPLSALAGDNVVERGDKMAWYQGPTLIELLESVSVYDEAHDAPFRFPVQLVARHNGHEANDFRGYMGRIESGKVSRGDKLVVQPSGVEATVKEIQTFDGSLQTAVAGQSITLLLNEYVDVSRGDVLAGAAQPATLLKQVKADVCWMADEPLDLRRKYWIKHGTRQTMAKVKAIENILDVNTQQRHAAEGLKLNDIARIELTVQQPLAADAYEDIRATGAFILIDEVTHQTVAAGMIRLDA</sequence>
<dbReference type="SUPFAM" id="SSF52540">
    <property type="entry name" value="P-loop containing nucleoside triphosphate hydrolases"/>
    <property type="match status" value="1"/>
</dbReference>
<dbReference type="EC" id="2.7.7.4" evidence="1"/>
<keyword evidence="9" id="KW-1185">Reference proteome</keyword>
<reference evidence="9" key="1">
    <citation type="journal article" date="2019" name="Int. J. Syst. Evol. Microbiol.">
        <title>The Global Catalogue of Microorganisms (GCM) 10K type strain sequencing project: providing services to taxonomists for standard genome sequencing and annotation.</title>
        <authorList>
            <consortium name="The Broad Institute Genomics Platform"/>
            <consortium name="The Broad Institute Genome Sequencing Center for Infectious Disease"/>
            <person name="Wu L."/>
            <person name="Ma J."/>
        </authorList>
    </citation>
    <scope>NUCLEOTIDE SEQUENCE [LARGE SCALE GENOMIC DNA]</scope>
    <source>
        <strain evidence="9">CGMCC 4.5798</strain>
    </source>
</reference>
<evidence type="ECO:0000313" key="8">
    <source>
        <dbReference type="EMBL" id="MFC5550611.1"/>
    </source>
</evidence>
<dbReference type="InterPro" id="IPR041757">
    <property type="entry name" value="CysN_GTP-bd"/>
</dbReference>
<dbReference type="InterPro" id="IPR009000">
    <property type="entry name" value="Transl_B-barrel_sf"/>
</dbReference>
<dbReference type="InterPro" id="IPR027417">
    <property type="entry name" value="P-loop_NTPase"/>
</dbReference>
<protein>
    <recommendedName>
        <fullName evidence="1">sulfate adenylyltransferase</fullName>
        <ecNumber evidence="1">2.7.7.4</ecNumber>
    </recommendedName>
</protein>
<comment type="caution">
    <text evidence="8">The sequence shown here is derived from an EMBL/GenBank/DDBJ whole genome shotgun (WGS) entry which is preliminary data.</text>
</comment>
<dbReference type="InterPro" id="IPR011779">
    <property type="entry name" value="SO4_adenylTrfase_lsu"/>
</dbReference>
<dbReference type="InterPro" id="IPR009001">
    <property type="entry name" value="Transl_elong_EF1A/Init_IF2_C"/>
</dbReference>
<evidence type="ECO:0000313" key="9">
    <source>
        <dbReference type="Proteomes" id="UP001596086"/>
    </source>
</evidence>
<dbReference type="PANTHER" id="PTHR23115">
    <property type="entry name" value="TRANSLATION FACTOR"/>
    <property type="match status" value="1"/>
</dbReference>
<organism evidence="8 9">
    <name type="scientific">Massilia aerilata</name>
    <dbReference type="NCBI Taxonomy" id="453817"/>
    <lineage>
        <taxon>Bacteria</taxon>
        <taxon>Pseudomonadati</taxon>
        <taxon>Pseudomonadota</taxon>
        <taxon>Betaproteobacteria</taxon>
        <taxon>Burkholderiales</taxon>
        <taxon>Oxalobacteraceae</taxon>
        <taxon>Telluria group</taxon>
        <taxon>Massilia</taxon>
    </lineage>
</organism>
<dbReference type="PRINTS" id="PR00315">
    <property type="entry name" value="ELONGATNFCT"/>
</dbReference>
<gene>
    <name evidence="8" type="ORF">ACFPO9_19005</name>
</gene>
<dbReference type="SUPFAM" id="SSF50465">
    <property type="entry name" value="EF-Tu/eEF-1alpha/eIF2-gamma C-terminal domain"/>
    <property type="match status" value="1"/>
</dbReference>
<dbReference type="NCBIfam" id="TIGR02034">
    <property type="entry name" value="CysN"/>
    <property type="match status" value="1"/>
</dbReference>
<dbReference type="InterPro" id="IPR031157">
    <property type="entry name" value="G_TR_CS"/>
</dbReference>
<dbReference type="InterPro" id="IPR044139">
    <property type="entry name" value="CysN_NoDQ_III"/>
</dbReference>
<dbReference type="PROSITE" id="PS51722">
    <property type="entry name" value="G_TR_2"/>
    <property type="match status" value="1"/>
</dbReference>
<dbReference type="Pfam" id="PF00009">
    <property type="entry name" value="GTP_EFTU"/>
    <property type="match status" value="1"/>
</dbReference>
<dbReference type="PROSITE" id="PS00301">
    <property type="entry name" value="G_TR_1"/>
    <property type="match status" value="1"/>
</dbReference>
<evidence type="ECO:0000256" key="5">
    <source>
        <dbReference type="ARBA" id="ARBA00022840"/>
    </source>
</evidence>
<dbReference type="Gene3D" id="2.40.30.10">
    <property type="entry name" value="Translation factors"/>
    <property type="match status" value="2"/>
</dbReference>
<evidence type="ECO:0000259" key="7">
    <source>
        <dbReference type="PROSITE" id="PS51722"/>
    </source>
</evidence>
<dbReference type="InterPro" id="IPR004161">
    <property type="entry name" value="EFTu-like_2"/>
</dbReference>
<evidence type="ECO:0000256" key="1">
    <source>
        <dbReference type="ARBA" id="ARBA00012391"/>
    </source>
</evidence>
<proteinExistence type="predicted"/>
<dbReference type="CDD" id="cd04095">
    <property type="entry name" value="CysN_NoDQ_III"/>
    <property type="match status" value="1"/>
</dbReference>
<dbReference type="InterPro" id="IPR000795">
    <property type="entry name" value="T_Tr_GTP-bd_dom"/>
</dbReference>
<dbReference type="Gene3D" id="3.40.50.300">
    <property type="entry name" value="P-loop containing nucleotide triphosphate hydrolases"/>
    <property type="match status" value="1"/>
</dbReference>
<dbReference type="RefSeq" id="WP_379773454.1">
    <property type="nucleotide sequence ID" value="NZ_JBHSMZ010000015.1"/>
</dbReference>
<keyword evidence="2" id="KW-0808">Transferase</keyword>
<dbReference type="InterPro" id="IPR054696">
    <property type="entry name" value="GTP-eEF1A_C"/>
</dbReference>
<dbReference type="EMBL" id="JBHSMZ010000015">
    <property type="protein sequence ID" value="MFC5550611.1"/>
    <property type="molecule type" value="Genomic_DNA"/>
</dbReference>
<dbReference type="Pfam" id="PF22594">
    <property type="entry name" value="GTP-eEF1A_C"/>
    <property type="match status" value="1"/>
</dbReference>
<dbReference type="InterPro" id="IPR044138">
    <property type="entry name" value="CysN_II"/>
</dbReference>
<feature type="domain" description="Tr-type G" evidence="7">
    <location>
        <begin position="19"/>
        <end position="243"/>
    </location>
</feature>
<dbReference type="Proteomes" id="UP001596086">
    <property type="component" value="Unassembled WGS sequence"/>
</dbReference>
<name>A0ABW0S2T6_9BURK</name>
<dbReference type="CDD" id="cd04166">
    <property type="entry name" value="CysN_ATPS"/>
    <property type="match status" value="1"/>
</dbReference>
<dbReference type="Pfam" id="PF03144">
    <property type="entry name" value="GTP_EFTU_D2"/>
    <property type="match status" value="1"/>
</dbReference>
<dbReference type="GO" id="GO:0016779">
    <property type="term" value="F:nucleotidyltransferase activity"/>
    <property type="evidence" value="ECO:0007669"/>
    <property type="project" value="UniProtKB-KW"/>
</dbReference>
<evidence type="ECO:0000256" key="3">
    <source>
        <dbReference type="ARBA" id="ARBA00022695"/>
    </source>
</evidence>
<keyword evidence="5" id="KW-0067">ATP-binding</keyword>
<keyword evidence="6" id="KW-0342">GTP-binding</keyword>
<dbReference type="SUPFAM" id="SSF50447">
    <property type="entry name" value="Translation proteins"/>
    <property type="match status" value="1"/>
</dbReference>
<keyword evidence="3 8" id="KW-0548">Nucleotidyltransferase</keyword>
<accession>A0ABW0S2T6</accession>
<keyword evidence="4" id="KW-0547">Nucleotide-binding</keyword>
<evidence type="ECO:0000256" key="2">
    <source>
        <dbReference type="ARBA" id="ARBA00022679"/>
    </source>
</evidence>